<dbReference type="InterPro" id="IPR037069">
    <property type="entry name" value="AcylCoA_DH/ox_N_sf"/>
</dbReference>
<dbReference type="RefSeq" id="WP_344513049.1">
    <property type="nucleotide sequence ID" value="NZ_BAAAQD010000036.1"/>
</dbReference>
<dbReference type="PANTHER" id="PTHR43884">
    <property type="entry name" value="ACYL-COA DEHYDROGENASE"/>
    <property type="match status" value="1"/>
</dbReference>
<organism evidence="9 10">
    <name type="scientific">Dactylosporangium maewongense</name>
    <dbReference type="NCBI Taxonomy" id="634393"/>
    <lineage>
        <taxon>Bacteria</taxon>
        <taxon>Bacillati</taxon>
        <taxon>Actinomycetota</taxon>
        <taxon>Actinomycetes</taxon>
        <taxon>Micromonosporales</taxon>
        <taxon>Micromonosporaceae</taxon>
        <taxon>Dactylosporangium</taxon>
    </lineage>
</organism>
<dbReference type="PANTHER" id="PTHR43884:SF12">
    <property type="entry name" value="ISOVALERYL-COA DEHYDROGENASE, MITOCHONDRIAL-RELATED"/>
    <property type="match status" value="1"/>
</dbReference>
<dbReference type="InterPro" id="IPR009075">
    <property type="entry name" value="AcylCo_DH/oxidase_C"/>
</dbReference>
<dbReference type="SUPFAM" id="SSF56645">
    <property type="entry name" value="Acyl-CoA dehydrogenase NM domain-like"/>
    <property type="match status" value="1"/>
</dbReference>
<dbReference type="InterPro" id="IPR006091">
    <property type="entry name" value="Acyl-CoA_Oxase/DH_mid-dom"/>
</dbReference>
<comment type="similarity">
    <text evidence="2 5">Belongs to the acyl-CoA dehydrogenase family.</text>
</comment>
<dbReference type="SUPFAM" id="SSF47203">
    <property type="entry name" value="Acyl-CoA dehydrogenase C-terminal domain-like"/>
    <property type="match status" value="1"/>
</dbReference>
<dbReference type="Gene3D" id="1.10.540.10">
    <property type="entry name" value="Acyl-CoA dehydrogenase/oxidase, N-terminal domain"/>
    <property type="match status" value="1"/>
</dbReference>
<evidence type="ECO:0000259" key="6">
    <source>
        <dbReference type="Pfam" id="PF00441"/>
    </source>
</evidence>
<dbReference type="Gene3D" id="1.20.140.10">
    <property type="entry name" value="Butyryl-CoA Dehydrogenase, subunit A, domain 3"/>
    <property type="match status" value="1"/>
</dbReference>
<dbReference type="Pfam" id="PF00441">
    <property type="entry name" value="Acyl-CoA_dh_1"/>
    <property type="match status" value="1"/>
</dbReference>
<gene>
    <name evidence="9" type="ORF">GCM10009827_104240</name>
</gene>
<dbReference type="Pfam" id="PF02770">
    <property type="entry name" value="Acyl-CoA_dh_M"/>
    <property type="match status" value="1"/>
</dbReference>
<keyword evidence="10" id="KW-1185">Reference proteome</keyword>
<dbReference type="InterPro" id="IPR009100">
    <property type="entry name" value="AcylCoA_DH/oxidase_NM_dom_sf"/>
</dbReference>
<dbReference type="Proteomes" id="UP001501470">
    <property type="component" value="Unassembled WGS sequence"/>
</dbReference>
<evidence type="ECO:0000256" key="2">
    <source>
        <dbReference type="ARBA" id="ARBA00009347"/>
    </source>
</evidence>
<feature type="domain" description="Acyl-CoA dehydrogenase/oxidase N-terminal" evidence="8">
    <location>
        <begin position="14"/>
        <end position="127"/>
    </location>
</feature>
<protein>
    <submittedName>
        <fullName evidence="9">Acyl-CoA dehydrogenase family protein</fullName>
    </submittedName>
</protein>
<dbReference type="PROSITE" id="PS00073">
    <property type="entry name" value="ACYL_COA_DH_2"/>
    <property type="match status" value="1"/>
</dbReference>
<evidence type="ECO:0000259" key="8">
    <source>
        <dbReference type="Pfam" id="PF02771"/>
    </source>
</evidence>
<dbReference type="Gene3D" id="2.40.110.10">
    <property type="entry name" value="Butyryl-CoA Dehydrogenase, subunit A, domain 2"/>
    <property type="match status" value="1"/>
</dbReference>
<dbReference type="Pfam" id="PF02771">
    <property type="entry name" value="Acyl-CoA_dh_N"/>
    <property type="match status" value="1"/>
</dbReference>
<dbReference type="InterPro" id="IPR013786">
    <property type="entry name" value="AcylCoA_DH/ox_N"/>
</dbReference>
<evidence type="ECO:0000256" key="3">
    <source>
        <dbReference type="ARBA" id="ARBA00022630"/>
    </source>
</evidence>
<feature type="domain" description="Acyl-CoA oxidase/dehydrogenase middle" evidence="7">
    <location>
        <begin position="132"/>
        <end position="231"/>
    </location>
</feature>
<feature type="domain" description="Acyl-CoA dehydrogenase/oxidase C-terminal" evidence="6">
    <location>
        <begin position="243"/>
        <end position="391"/>
    </location>
</feature>
<proteinExistence type="inferred from homology"/>
<evidence type="ECO:0000256" key="1">
    <source>
        <dbReference type="ARBA" id="ARBA00001974"/>
    </source>
</evidence>
<sequence>MTKDLWARRPFFTGDHEAFRATVAAFLSRHVTAHVESWDEAGIIPREPWLEAGRQGLLGINAPEEHGGGGAISDFGFRCAMMEEFAKVGATSLGSGFSAHADIVLPYFFDLATPEQAARWVPDLCSGRRIGAIAMTEPGTGSDLQGIRTTARRDGDGDGWVLDGAKTFITNGILSDLVIVVARTDPAPDAGSRAFSLLVVERGMPGFERGRKLAKVGLKSQDTAELFFDNVIVPAGNVLGEVGRGLHHLMSHLPLERLGIAVAACAGARAALGWTVEHVSQRQAFGQRIASFQNTRFAIAEMLTELEVSQAYVDDAVLRFNRGELNAVDAAKAKWWATEMHKRLVDRCVQLFGGYGYMLEYPIARAYADTRVTTIYGGTTEIMKHIIARDVLEIR</sequence>
<evidence type="ECO:0000256" key="5">
    <source>
        <dbReference type="RuleBase" id="RU362125"/>
    </source>
</evidence>
<evidence type="ECO:0000313" key="9">
    <source>
        <dbReference type="EMBL" id="GAA1565716.1"/>
    </source>
</evidence>
<comment type="cofactor">
    <cofactor evidence="1 5">
        <name>FAD</name>
        <dbReference type="ChEBI" id="CHEBI:57692"/>
    </cofactor>
</comment>
<keyword evidence="4 5" id="KW-0274">FAD</keyword>
<comment type="caution">
    <text evidence="9">The sequence shown here is derived from an EMBL/GenBank/DDBJ whole genome shotgun (WGS) entry which is preliminary data.</text>
</comment>
<dbReference type="EMBL" id="BAAAQD010000036">
    <property type="protein sequence ID" value="GAA1565716.1"/>
    <property type="molecule type" value="Genomic_DNA"/>
</dbReference>
<keyword evidence="5" id="KW-0560">Oxidoreductase</keyword>
<reference evidence="9 10" key="1">
    <citation type="journal article" date="2019" name="Int. J. Syst. Evol. Microbiol.">
        <title>The Global Catalogue of Microorganisms (GCM) 10K type strain sequencing project: providing services to taxonomists for standard genome sequencing and annotation.</title>
        <authorList>
            <consortium name="The Broad Institute Genomics Platform"/>
            <consortium name="The Broad Institute Genome Sequencing Center for Infectious Disease"/>
            <person name="Wu L."/>
            <person name="Ma J."/>
        </authorList>
    </citation>
    <scope>NUCLEOTIDE SEQUENCE [LARGE SCALE GENOMIC DNA]</scope>
    <source>
        <strain evidence="9 10">JCM 15933</strain>
    </source>
</reference>
<evidence type="ECO:0000259" key="7">
    <source>
        <dbReference type="Pfam" id="PF02770"/>
    </source>
</evidence>
<dbReference type="InterPro" id="IPR036250">
    <property type="entry name" value="AcylCo_DH-like_C"/>
</dbReference>
<evidence type="ECO:0000313" key="10">
    <source>
        <dbReference type="Proteomes" id="UP001501470"/>
    </source>
</evidence>
<dbReference type="InterPro" id="IPR006089">
    <property type="entry name" value="Acyl-CoA_DH_CS"/>
</dbReference>
<evidence type="ECO:0000256" key="4">
    <source>
        <dbReference type="ARBA" id="ARBA00022827"/>
    </source>
</evidence>
<dbReference type="InterPro" id="IPR046373">
    <property type="entry name" value="Acyl-CoA_Oxase/DH_mid-dom_sf"/>
</dbReference>
<name>A0ABN2CYG9_9ACTN</name>
<accession>A0ABN2CYG9</accession>
<keyword evidence="3 5" id="KW-0285">Flavoprotein</keyword>